<dbReference type="OrthoDB" id="149912at2"/>
<dbReference type="Pfam" id="PF00561">
    <property type="entry name" value="Abhydrolase_1"/>
    <property type="match status" value="1"/>
</dbReference>
<dbReference type="RefSeq" id="WP_045953911.1">
    <property type="nucleotide sequence ID" value="NZ_JXXV01000004.1"/>
</dbReference>
<comment type="caution">
    <text evidence="2">The sequence shown here is derived from an EMBL/GenBank/DDBJ whole genome shotgun (WGS) entry which is preliminary data.</text>
</comment>
<dbReference type="STRING" id="579748.TW81_01260"/>
<keyword evidence="2" id="KW-0378">Hydrolase</keyword>
<name>A0A0F4NT44_9VIBR</name>
<dbReference type="SUPFAM" id="SSF53474">
    <property type="entry name" value="alpha/beta-Hydrolases"/>
    <property type="match status" value="1"/>
</dbReference>
<dbReference type="GO" id="GO:0016787">
    <property type="term" value="F:hydrolase activity"/>
    <property type="evidence" value="ECO:0007669"/>
    <property type="project" value="UniProtKB-KW"/>
</dbReference>
<dbReference type="Gene3D" id="3.40.50.1820">
    <property type="entry name" value="alpha/beta hydrolase"/>
    <property type="match status" value="1"/>
</dbReference>
<dbReference type="PANTHER" id="PTHR43798:SF33">
    <property type="entry name" value="HYDROLASE, PUTATIVE (AFU_ORTHOLOGUE AFUA_2G14860)-RELATED"/>
    <property type="match status" value="1"/>
</dbReference>
<dbReference type="PRINTS" id="PR00412">
    <property type="entry name" value="EPOXHYDRLASE"/>
</dbReference>
<dbReference type="GO" id="GO:0016020">
    <property type="term" value="C:membrane"/>
    <property type="evidence" value="ECO:0007669"/>
    <property type="project" value="TreeGrafter"/>
</dbReference>
<feature type="domain" description="AB hydrolase-1" evidence="1">
    <location>
        <begin position="29"/>
        <end position="132"/>
    </location>
</feature>
<sequence length="284" mass="32254">MRYEQQHQLADGYIATIEYGKIQTADISVVFLHGWLDNAASFESVLAALHQLNPDWHLCAIDLPGHGLSSHKESSNFYPFHDYIDDVYQLLAKLSPNRLVLVGHSLGALIASCYSAAFPEQVSGLVQIEGYGPLGETSQQTTSRLREGLLSRQRIRRKPVRVMQTKQEAIERRAKVNQIDPELIAPIVLRGLKAYQSGWVWRHDVKLQSQSLYRMSLEHAESFRQHVTCPQKVILGQQGFSYLQLFQRDDSQSIQFERVEGGHHCHLQSPVRVSNLIFGLVNKI</sequence>
<gene>
    <name evidence="2" type="ORF">TW81_01260</name>
</gene>
<dbReference type="PANTHER" id="PTHR43798">
    <property type="entry name" value="MONOACYLGLYCEROL LIPASE"/>
    <property type="match status" value="1"/>
</dbReference>
<accession>A0A0F4NT44</accession>
<dbReference type="PATRIC" id="fig|579748.3.peg.260"/>
<organism evidence="2 3">
    <name type="scientific">Vibrio galatheae</name>
    <dbReference type="NCBI Taxonomy" id="579748"/>
    <lineage>
        <taxon>Bacteria</taxon>
        <taxon>Pseudomonadati</taxon>
        <taxon>Pseudomonadota</taxon>
        <taxon>Gammaproteobacteria</taxon>
        <taxon>Vibrionales</taxon>
        <taxon>Vibrionaceae</taxon>
        <taxon>Vibrio</taxon>
    </lineage>
</organism>
<dbReference type="Proteomes" id="UP000033673">
    <property type="component" value="Unassembled WGS sequence"/>
</dbReference>
<dbReference type="InterPro" id="IPR000073">
    <property type="entry name" value="AB_hydrolase_1"/>
</dbReference>
<dbReference type="InterPro" id="IPR000639">
    <property type="entry name" value="Epox_hydrolase-like"/>
</dbReference>
<dbReference type="InterPro" id="IPR029058">
    <property type="entry name" value="AB_hydrolase_fold"/>
</dbReference>
<evidence type="ECO:0000259" key="1">
    <source>
        <dbReference type="Pfam" id="PF00561"/>
    </source>
</evidence>
<protein>
    <submittedName>
        <fullName evidence="2">Hydrolase</fullName>
    </submittedName>
</protein>
<evidence type="ECO:0000313" key="2">
    <source>
        <dbReference type="EMBL" id="KJY85256.1"/>
    </source>
</evidence>
<dbReference type="InterPro" id="IPR050266">
    <property type="entry name" value="AB_hydrolase_sf"/>
</dbReference>
<evidence type="ECO:0000313" key="3">
    <source>
        <dbReference type="Proteomes" id="UP000033673"/>
    </source>
</evidence>
<dbReference type="EMBL" id="JXXV01000004">
    <property type="protein sequence ID" value="KJY85256.1"/>
    <property type="molecule type" value="Genomic_DNA"/>
</dbReference>
<proteinExistence type="predicted"/>
<keyword evidence="3" id="KW-1185">Reference proteome</keyword>
<reference evidence="2 3" key="1">
    <citation type="journal article" date="2015" name="BMC Genomics">
        <title>Genome mining reveals unlocked bioactive potential of marine Gram-negative bacteria.</title>
        <authorList>
            <person name="Machado H."/>
            <person name="Sonnenschein E.C."/>
            <person name="Melchiorsen J."/>
            <person name="Gram L."/>
        </authorList>
    </citation>
    <scope>NUCLEOTIDE SEQUENCE [LARGE SCALE GENOMIC DNA]</scope>
    <source>
        <strain evidence="2 3">S2757</strain>
    </source>
</reference>
<dbReference type="AlphaFoldDB" id="A0A0F4NT44"/>